<evidence type="ECO:0000256" key="1">
    <source>
        <dbReference type="SAM" id="MobiDB-lite"/>
    </source>
</evidence>
<keyword evidence="2" id="KW-0472">Membrane</keyword>
<feature type="transmembrane region" description="Helical" evidence="2">
    <location>
        <begin position="315"/>
        <end position="335"/>
    </location>
</feature>
<dbReference type="InterPro" id="IPR018891">
    <property type="entry name" value="AIPR_C"/>
</dbReference>
<keyword evidence="2" id="KW-1133">Transmembrane helix</keyword>
<feature type="domain" description="Abortive phage infection protein C-terminal" evidence="3">
    <location>
        <begin position="53"/>
        <end position="171"/>
    </location>
</feature>
<dbReference type="Proteomes" id="UP000325134">
    <property type="component" value="Unassembled WGS sequence"/>
</dbReference>
<dbReference type="RefSeq" id="WP_149776602.1">
    <property type="nucleotide sequence ID" value="NZ_FQVK01000019.1"/>
</dbReference>
<sequence length="398" mass="44167">MAYDNPSAGSTTFTLHYNSIKNLTSPEEKANGVQTWFANVSAREVTKLGTQDNLRTYIAEHKDSKRNAVHKEIEATILEQPDRFINRNSGVTITCTDCKIDDSKRMAHLTNASIINGAQTQGELKRYFASLEDDDNTDFPVRAEIIMEPQHEQIVEVAIARNTATSVKSVSQAGARGYLDDLRAAIEAGLPGETLQMNETDTEGLSAQAVLQWCRTLMPAELEASGTKAHNMPYKQAGKCLKEFGEWAQSRKTDPEAKKRYDFTVQIAVAAIKEYRNWETHPAWNGHHLHEKSKSPNGGAPKGGRPVRRGPDGKIIWVAPGLLFPIMSALSAFVVQKDGKWTIEKPSLFDADQMIDRAVKQYRALDRQVAYMGRSEAAYDALSIYTDTIASVMKSQSA</sequence>
<accession>A0A1M4ZFG8</accession>
<name>A0A1M4ZFG8_9RHOB</name>
<dbReference type="EMBL" id="FQVK01000019">
    <property type="protein sequence ID" value="SHF16537.1"/>
    <property type="molecule type" value="Genomic_DNA"/>
</dbReference>
<dbReference type="Pfam" id="PF10592">
    <property type="entry name" value="AIPR"/>
    <property type="match status" value="1"/>
</dbReference>
<evidence type="ECO:0000256" key="2">
    <source>
        <dbReference type="SAM" id="Phobius"/>
    </source>
</evidence>
<evidence type="ECO:0000313" key="4">
    <source>
        <dbReference type="EMBL" id="SHF16537.1"/>
    </source>
</evidence>
<keyword evidence="2" id="KW-0812">Transmembrane</keyword>
<protein>
    <submittedName>
        <fullName evidence="4">AIPR protein</fullName>
    </submittedName>
</protein>
<evidence type="ECO:0000259" key="3">
    <source>
        <dbReference type="Pfam" id="PF10592"/>
    </source>
</evidence>
<reference evidence="4 5" key="1">
    <citation type="submission" date="2016-11" db="EMBL/GenBank/DDBJ databases">
        <authorList>
            <person name="Varghese N."/>
            <person name="Submissions S."/>
        </authorList>
    </citation>
    <scope>NUCLEOTIDE SEQUENCE [LARGE SCALE GENOMIC DNA]</scope>
    <source>
        <strain evidence="4 5">DSM 29341</strain>
    </source>
</reference>
<dbReference type="OrthoDB" id="9806213at2"/>
<proteinExistence type="predicted"/>
<organism evidence="4 5">
    <name type="scientific">Ruegeria intermedia</name>
    <dbReference type="NCBI Taxonomy" id="996115"/>
    <lineage>
        <taxon>Bacteria</taxon>
        <taxon>Pseudomonadati</taxon>
        <taxon>Pseudomonadota</taxon>
        <taxon>Alphaproteobacteria</taxon>
        <taxon>Rhodobacterales</taxon>
        <taxon>Roseobacteraceae</taxon>
        <taxon>Ruegeria</taxon>
    </lineage>
</organism>
<feature type="region of interest" description="Disordered" evidence="1">
    <location>
        <begin position="285"/>
        <end position="311"/>
    </location>
</feature>
<gene>
    <name evidence="4" type="ORF">SAMN05444279_11975</name>
</gene>
<evidence type="ECO:0000313" key="5">
    <source>
        <dbReference type="Proteomes" id="UP000325134"/>
    </source>
</evidence>
<keyword evidence="5" id="KW-1185">Reference proteome</keyword>
<dbReference type="AlphaFoldDB" id="A0A1M4ZFG8"/>